<dbReference type="GO" id="GO:0005886">
    <property type="term" value="C:plasma membrane"/>
    <property type="evidence" value="ECO:0007669"/>
    <property type="project" value="UniProtKB-SubCell"/>
</dbReference>
<feature type="transmembrane region" description="Helical" evidence="6">
    <location>
        <begin position="228"/>
        <end position="246"/>
    </location>
</feature>
<feature type="transmembrane region" description="Helical" evidence="6">
    <location>
        <begin position="44"/>
        <end position="66"/>
    </location>
</feature>
<keyword evidence="2 6" id="KW-1003">Cell membrane</keyword>
<evidence type="ECO:0000256" key="4">
    <source>
        <dbReference type="ARBA" id="ARBA00022989"/>
    </source>
</evidence>
<feature type="transmembrane region" description="Helical" evidence="6">
    <location>
        <begin position="12"/>
        <end position="32"/>
    </location>
</feature>
<feature type="domain" description="Copper resistance protein D" evidence="7">
    <location>
        <begin position="190"/>
        <end position="284"/>
    </location>
</feature>
<protein>
    <recommendedName>
        <fullName evidence="6">Copper resistance protein D</fullName>
    </recommendedName>
</protein>
<dbReference type="GO" id="GO:0006825">
    <property type="term" value="P:copper ion transport"/>
    <property type="evidence" value="ECO:0007669"/>
    <property type="project" value="InterPro"/>
</dbReference>
<keyword evidence="3 6" id="KW-0812">Transmembrane</keyword>
<comment type="caution">
    <text evidence="8">The sequence shown here is derived from an EMBL/GenBank/DDBJ whole genome shotgun (WGS) entry which is preliminary data.</text>
</comment>
<keyword evidence="5 6" id="KW-0472">Membrane</keyword>
<feature type="transmembrane region" description="Helical" evidence="6">
    <location>
        <begin position="196"/>
        <end position="216"/>
    </location>
</feature>
<keyword evidence="4 6" id="KW-1133">Transmembrane helix</keyword>
<dbReference type="PANTHER" id="PTHR34820">
    <property type="entry name" value="INNER MEMBRANE PROTEIN YEBZ"/>
    <property type="match status" value="1"/>
</dbReference>
<evidence type="ECO:0000259" key="7">
    <source>
        <dbReference type="Pfam" id="PF05425"/>
    </source>
</evidence>
<dbReference type="EMBL" id="SGIM01000003">
    <property type="protein sequence ID" value="RZF54640.1"/>
    <property type="molecule type" value="Genomic_DNA"/>
</dbReference>
<evidence type="ECO:0000313" key="9">
    <source>
        <dbReference type="Proteomes" id="UP000292110"/>
    </source>
</evidence>
<proteinExistence type="inferred from homology"/>
<keyword evidence="6" id="KW-0997">Cell inner membrane</keyword>
<comment type="function">
    <text evidence="6">Involved in copper resistance.</text>
</comment>
<organism evidence="8 9">
    <name type="scientific">Acinetobacter halotolerans</name>
    <dbReference type="NCBI Taxonomy" id="1752076"/>
    <lineage>
        <taxon>Bacteria</taxon>
        <taxon>Pseudomonadati</taxon>
        <taxon>Pseudomonadota</taxon>
        <taxon>Gammaproteobacteria</taxon>
        <taxon>Moraxellales</taxon>
        <taxon>Moraxellaceae</taxon>
        <taxon>Acinetobacter</taxon>
    </lineage>
</organism>
<dbReference type="RefSeq" id="WP_130161508.1">
    <property type="nucleotide sequence ID" value="NZ_SGIM01000003.1"/>
</dbReference>
<feature type="transmembrane region" description="Helical" evidence="6">
    <location>
        <begin position="124"/>
        <end position="143"/>
    </location>
</feature>
<dbReference type="AlphaFoldDB" id="A0A4Q6XK56"/>
<evidence type="ECO:0000256" key="6">
    <source>
        <dbReference type="RuleBase" id="RU369037"/>
    </source>
</evidence>
<evidence type="ECO:0000256" key="1">
    <source>
        <dbReference type="ARBA" id="ARBA00004651"/>
    </source>
</evidence>
<feature type="transmembrane region" description="Helical" evidence="6">
    <location>
        <begin position="86"/>
        <end position="112"/>
    </location>
</feature>
<evidence type="ECO:0000256" key="5">
    <source>
        <dbReference type="ARBA" id="ARBA00023136"/>
    </source>
</evidence>
<feature type="transmembrane region" description="Helical" evidence="6">
    <location>
        <begin position="267"/>
        <end position="290"/>
    </location>
</feature>
<dbReference type="Pfam" id="PF05425">
    <property type="entry name" value="CopD"/>
    <property type="match status" value="1"/>
</dbReference>
<accession>A0A4Q6XK56</accession>
<dbReference type="InterPro" id="IPR008457">
    <property type="entry name" value="Cu-R_CopD_dom"/>
</dbReference>
<comment type="similarity">
    <text evidence="6">Belongs to the CopD family.</text>
</comment>
<reference evidence="8 9" key="1">
    <citation type="submission" date="2019-02" db="EMBL/GenBank/DDBJ databases">
        <title>The draft genome of Acinetobacter halotolerans strain JCM 31009.</title>
        <authorList>
            <person name="Qin J."/>
            <person name="Feng Y."/>
            <person name="Nemec A."/>
            <person name="Zong Z."/>
        </authorList>
    </citation>
    <scope>NUCLEOTIDE SEQUENCE [LARGE SCALE GENOMIC DNA]</scope>
    <source>
        <strain evidence="8 9">JCM 31009</strain>
    </source>
</reference>
<dbReference type="PANTHER" id="PTHR34820:SF4">
    <property type="entry name" value="INNER MEMBRANE PROTEIN YEBZ"/>
    <property type="match status" value="1"/>
</dbReference>
<gene>
    <name evidence="8" type="ORF">EXE30_05295</name>
</gene>
<sequence length="293" mass="32938">MFFDHWEYITWIAKLGLYCGTAFVIGGLFCYISLKLVSEIKIKLIKYMALGTMLGALSSILSFLFLVGSFSNTGLLGIFDSFYFNFLIHTSIGQVHLLRIFCFVILCGLLLFKLSQKHKYLAVIWQLIFSILFIPILISFAKLGHVANFGTLSQLLISLHVLAVSIWMGSLYPLWLVSQNLTGKPLQESMIRFGHFAIFIVAVLLICGISIALSFFHDWKALINTAYGQGFIVKILLACSILLLAACNKLYFTPRLQQAKYAKQLRYCILLEIGLGLLILMITGYITTVIGME</sequence>
<name>A0A4Q6XK56_9GAMM</name>
<evidence type="ECO:0000313" key="8">
    <source>
        <dbReference type="EMBL" id="RZF54640.1"/>
    </source>
</evidence>
<evidence type="ECO:0000256" key="3">
    <source>
        <dbReference type="ARBA" id="ARBA00022692"/>
    </source>
</evidence>
<dbReference type="InterPro" id="IPR032694">
    <property type="entry name" value="CopC/D"/>
</dbReference>
<keyword evidence="9" id="KW-1185">Reference proteome</keyword>
<feature type="transmembrane region" description="Helical" evidence="6">
    <location>
        <begin position="155"/>
        <end position="175"/>
    </location>
</feature>
<keyword evidence="6" id="KW-0186">Copper</keyword>
<comment type="subcellular location">
    <subcellularLocation>
        <location evidence="6">Cell inner membrane</location>
        <topology evidence="6">Multi-pass membrane protein</topology>
    </subcellularLocation>
    <subcellularLocation>
        <location evidence="1">Cell membrane</location>
        <topology evidence="1">Multi-pass membrane protein</topology>
    </subcellularLocation>
</comment>
<dbReference type="GO" id="GO:0046688">
    <property type="term" value="P:response to copper ion"/>
    <property type="evidence" value="ECO:0007669"/>
    <property type="project" value="UniProtKB-UniRule"/>
</dbReference>
<evidence type="ECO:0000256" key="2">
    <source>
        <dbReference type="ARBA" id="ARBA00022475"/>
    </source>
</evidence>
<dbReference type="Proteomes" id="UP000292110">
    <property type="component" value="Unassembled WGS sequence"/>
</dbReference>